<gene>
    <name evidence="2" type="ORF">B0H16DRAFT_1325673</name>
</gene>
<feature type="region of interest" description="Disordered" evidence="1">
    <location>
        <begin position="169"/>
        <end position="188"/>
    </location>
</feature>
<organism evidence="2 3">
    <name type="scientific">Mycena metata</name>
    <dbReference type="NCBI Taxonomy" id="1033252"/>
    <lineage>
        <taxon>Eukaryota</taxon>
        <taxon>Fungi</taxon>
        <taxon>Dikarya</taxon>
        <taxon>Basidiomycota</taxon>
        <taxon>Agaricomycotina</taxon>
        <taxon>Agaricomycetes</taxon>
        <taxon>Agaricomycetidae</taxon>
        <taxon>Agaricales</taxon>
        <taxon>Marasmiineae</taxon>
        <taxon>Mycenaceae</taxon>
        <taxon>Mycena</taxon>
    </lineage>
</organism>
<keyword evidence="3" id="KW-1185">Reference proteome</keyword>
<evidence type="ECO:0000313" key="3">
    <source>
        <dbReference type="Proteomes" id="UP001215598"/>
    </source>
</evidence>
<accession>A0AAD7I9E0</accession>
<name>A0AAD7I9E0_9AGAR</name>
<evidence type="ECO:0000313" key="2">
    <source>
        <dbReference type="EMBL" id="KAJ7737939.1"/>
    </source>
</evidence>
<sequence>MPSVPPFVANNPPSKSSLFDLFPSLEASQLLEIARHEFRPADLYKLDSRFRDRSDIDRPDDSKGKSSSKDYPSLHSLITPLFTYFRVLSAFAASSGDAEATRVIADGSARYYEHLHDLHQRYEWPAIVEYHLQYHLIRRREMVNGDYSGWGRTDGDLMNRFLYSRLRVHPNSGSKRDPPSPKSKSAKPLAEQPCWNFNKGECTSLPCPDGRTHKCRLCGGDHMEKKCKK</sequence>
<evidence type="ECO:0000256" key="1">
    <source>
        <dbReference type="SAM" id="MobiDB-lite"/>
    </source>
</evidence>
<dbReference type="Proteomes" id="UP001215598">
    <property type="component" value="Unassembled WGS sequence"/>
</dbReference>
<protein>
    <submittedName>
        <fullName evidence="2">Uncharacterized protein</fullName>
    </submittedName>
</protein>
<proteinExistence type="predicted"/>
<reference evidence="2" key="1">
    <citation type="submission" date="2023-03" db="EMBL/GenBank/DDBJ databases">
        <title>Massive genome expansion in bonnet fungi (Mycena s.s.) driven by repeated elements and novel gene families across ecological guilds.</title>
        <authorList>
            <consortium name="Lawrence Berkeley National Laboratory"/>
            <person name="Harder C.B."/>
            <person name="Miyauchi S."/>
            <person name="Viragh M."/>
            <person name="Kuo A."/>
            <person name="Thoen E."/>
            <person name="Andreopoulos B."/>
            <person name="Lu D."/>
            <person name="Skrede I."/>
            <person name="Drula E."/>
            <person name="Henrissat B."/>
            <person name="Morin E."/>
            <person name="Kohler A."/>
            <person name="Barry K."/>
            <person name="LaButti K."/>
            <person name="Morin E."/>
            <person name="Salamov A."/>
            <person name="Lipzen A."/>
            <person name="Mereny Z."/>
            <person name="Hegedus B."/>
            <person name="Baldrian P."/>
            <person name="Stursova M."/>
            <person name="Weitz H."/>
            <person name="Taylor A."/>
            <person name="Grigoriev I.V."/>
            <person name="Nagy L.G."/>
            <person name="Martin F."/>
            <person name="Kauserud H."/>
        </authorList>
    </citation>
    <scope>NUCLEOTIDE SEQUENCE</scope>
    <source>
        <strain evidence="2">CBHHK182m</strain>
    </source>
</reference>
<dbReference type="EMBL" id="JARKIB010000114">
    <property type="protein sequence ID" value="KAJ7737939.1"/>
    <property type="molecule type" value="Genomic_DNA"/>
</dbReference>
<dbReference type="AlphaFoldDB" id="A0AAD7I9E0"/>
<comment type="caution">
    <text evidence="2">The sequence shown here is derived from an EMBL/GenBank/DDBJ whole genome shotgun (WGS) entry which is preliminary data.</text>
</comment>